<protein>
    <submittedName>
        <fullName evidence="1">Uncharacterized protein</fullName>
    </submittedName>
</protein>
<name>A0AA38U7W5_9AGAR</name>
<dbReference type="EMBL" id="MU806603">
    <property type="protein sequence ID" value="KAJ3833969.1"/>
    <property type="molecule type" value="Genomic_DNA"/>
</dbReference>
<keyword evidence="2" id="KW-1185">Reference proteome</keyword>
<organism evidence="1 2">
    <name type="scientific">Lentinula raphanica</name>
    <dbReference type="NCBI Taxonomy" id="153919"/>
    <lineage>
        <taxon>Eukaryota</taxon>
        <taxon>Fungi</taxon>
        <taxon>Dikarya</taxon>
        <taxon>Basidiomycota</taxon>
        <taxon>Agaricomycotina</taxon>
        <taxon>Agaricomycetes</taxon>
        <taxon>Agaricomycetidae</taxon>
        <taxon>Agaricales</taxon>
        <taxon>Marasmiineae</taxon>
        <taxon>Omphalotaceae</taxon>
        <taxon>Lentinula</taxon>
    </lineage>
</organism>
<proteinExistence type="predicted"/>
<evidence type="ECO:0000313" key="2">
    <source>
        <dbReference type="Proteomes" id="UP001163846"/>
    </source>
</evidence>
<comment type="caution">
    <text evidence="1">The sequence shown here is derived from an EMBL/GenBank/DDBJ whole genome shotgun (WGS) entry which is preliminary data.</text>
</comment>
<gene>
    <name evidence="1" type="ORF">F5878DRAFT_631623</name>
</gene>
<dbReference type="AlphaFoldDB" id="A0AA38U7W5"/>
<accession>A0AA38U7W5</accession>
<sequence length="310" mass="34888">MRLYLPLPNELLHSITEYVAYAPNLPKSCFTSFESLLKCASPDLLALSVVDWQLRRICLPFIFANIKIKNDEHAKELENNLALCVRFTDTLVIGRLPALTEIGETIISRLLPQLKRLVNVGLPKCEDRTDLLKALLAHPTVALVLVDRTPSMSMCNHDLSKVTLHLATSAMAFSLTCQKYLDWGMRIKCLILDGPVGNQLEFQKFPGLKSIEVSVQFAPISILSSWLSPFLSTHLTLNELRLFNIYRPFFIHDAPPFLSPLINDYQQQGLHSSFMITELRLSKSKPVGQSSQGWYVMELCHVLGQAPGNV</sequence>
<reference evidence="1" key="1">
    <citation type="submission" date="2022-08" db="EMBL/GenBank/DDBJ databases">
        <authorList>
            <consortium name="DOE Joint Genome Institute"/>
            <person name="Min B."/>
            <person name="Riley R."/>
            <person name="Sierra-Patev S."/>
            <person name="Naranjo-Ortiz M."/>
            <person name="Looney B."/>
            <person name="Konkel Z."/>
            <person name="Slot J.C."/>
            <person name="Sakamoto Y."/>
            <person name="Steenwyk J.L."/>
            <person name="Rokas A."/>
            <person name="Carro J."/>
            <person name="Camarero S."/>
            <person name="Ferreira P."/>
            <person name="Molpeceres G."/>
            <person name="Ruiz-Duenas F.J."/>
            <person name="Serrano A."/>
            <person name="Henrissat B."/>
            <person name="Drula E."/>
            <person name="Hughes K.W."/>
            <person name="Mata J.L."/>
            <person name="Ishikawa N.K."/>
            <person name="Vargas-Isla R."/>
            <person name="Ushijima S."/>
            <person name="Smith C.A."/>
            <person name="Ahrendt S."/>
            <person name="Andreopoulos W."/>
            <person name="He G."/>
            <person name="Labutti K."/>
            <person name="Lipzen A."/>
            <person name="Ng V."/>
            <person name="Sandor L."/>
            <person name="Barry K."/>
            <person name="Martinez A.T."/>
            <person name="Xiao Y."/>
            <person name="Gibbons J.G."/>
            <person name="Terashima K."/>
            <person name="Hibbett D.S."/>
            <person name="Grigoriev I.V."/>
        </authorList>
    </citation>
    <scope>NUCLEOTIDE SEQUENCE</scope>
    <source>
        <strain evidence="1">TFB9207</strain>
    </source>
</reference>
<dbReference type="Proteomes" id="UP001163846">
    <property type="component" value="Unassembled WGS sequence"/>
</dbReference>
<evidence type="ECO:0000313" key="1">
    <source>
        <dbReference type="EMBL" id="KAJ3833969.1"/>
    </source>
</evidence>